<feature type="binding site" evidence="12">
    <location>
        <position position="202"/>
    </location>
    <ligand>
        <name>ATP</name>
        <dbReference type="ChEBI" id="CHEBI:30616"/>
    </ligand>
</feature>
<dbReference type="SUPFAM" id="SSF53748">
    <property type="entry name" value="Phosphoglycerate kinase"/>
    <property type="match status" value="1"/>
</dbReference>
<comment type="subunit">
    <text evidence="4">Monomer.</text>
</comment>
<dbReference type="FunFam" id="3.40.50.1260:FF:000006">
    <property type="entry name" value="Phosphoglycerate kinase"/>
    <property type="match status" value="1"/>
</dbReference>
<dbReference type="Gene3D" id="3.40.50.1260">
    <property type="entry name" value="Phosphoglycerate kinase, N-terminal domain"/>
    <property type="match status" value="2"/>
</dbReference>
<comment type="caution">
    <text evidence="14">The sequence shown here is derived from an EMBL/GenBank/DDBJ whole genome shotgun (WGS) entry which is preliminary data.</text>
</comment>
<accession>A0A7C5DBB6</accession>
<organism evidence="14">
    <name type="scientific">candidate division WOR-3 bacterium</name>
    <dbReference type="NCBI Taxonomy" id="2052148"/>
    <lineage>
        <taxon>Bacteria</taxon>
        <taxon>Bacteria division WOR-3</taxon>
    </lineage>
</organism>
<dbReference type="GO" id="GO:0004618">
    <property type="term" value="F:phosphoglycerate kinase activity"/>
    <property type="evidence" value="ECO:0007669"/>
    <property type="project" value="UniProtKB-EC"/>
</dbReference>
<comment type="pathway">
    <text evidence="2">Carbohydrate degradation; glycolysis; pyruvate from D-glyceraldehyde 3-phosphate: step 2/5.</text>
</comment>
<evidence type="ECO:0000256" key="4">
    <source>
        <dbReference type="ARBA" id="ARBA00011245"/>
    </source>
</evidence>
<dbReference type="Pfam" id="PF00162">
    <property type="entry name" value="PGK"/>
    <property type="match status" value="1"/>
</dbReference>
<evidence type="ECO:0000256" key="10">
    <source>
        <dbReference type="ARBA" id="ARBA00022840"/>
    </source>
</evidence>
<dbReference type="InterPro" id="IPR036043">
    <property type="entry name" value="Phosphoglycerate_kinase_sf"/>
</dbReference>
<evidence type="ECO:0000256" key="11">
    <source>
        <dbReference type="PIRSR" id="PIRSR000724-1"/>
    </source>
</evidence>
<evidence type="ECO:0000256" key="8">
    <source>
        <dbReference type="ARBA" id="ARBA00022741"/>
    </source>
</evidence>
<dbReference type="PIRSF" id="PIRSF000724">
    <property type="entry name" value="Pgk"/>
    <property type="match status" value="1"/>
</dbReference>
<evidence type="ECO:0000256" key="1">
    <source>
        <dbReference type="ARBA" id="ARBA00000642"/>
    </source>
</evidence>
<evidence type="ECO:0000256" key="7">
    <source>
        <dbReference type="ARBA" id="ARBA00022679"/>
    </source>
</evidence>
<feature type="non-terminal residue" evidence="14">
    <location>
        <position position="374"/>
    </location>
</feature>
<dbReference type="GO" id="GO:0005829">
    <property type="term" value="C:cytosol"/>
    <property type="evidence" value="ECO:0007669"/>
    <property type="project" value="TreeGrafter"/>
</dbReference>
<keyword evidence="8" id="KW-0547">Nucleotide-binding</keyword>
<feature type="binding site" evidence="11">
    <location>
        <position position="118"/>
    </location>
    <ligand>
        <name>(2R)-3-phosphoglycerate</name>
        <dbReference type="ChEBI" id="CHEBI:58272"/>
    </ligand>
</feature>
<protein>
    <recommendedName>
        <fullName evidence="6 13">Phosphoglycerate kinase</fullName>
        <ecNumber evidence="5 13">2.7.2.3</ecNumber>
    </recommendedName>
</protein>
<feature type="binding site" evidence="11">
    <location>
        <begin position="59"/>
        <end position="62"/>
    </location>
    <ligand>
        <name>substrate</name>
    </ligand>
</feature>
<gene>
    <name evidence="14" type="ORF">ENL19_03545</name>
</gene>
<dbReference type="GO" id="GO:0005524">
    <property type="term" value="F:ATP binding"/>
    <property type="evidence" value="ECO:0007669"/>
    <property type="project" value="UniProtKB-KW"/>
</dbReference>
<dbReference type="EMBL" id="DRTB01000269">
    <property type="protein sequence ID" value="HHE05118.1"/>
    <property type="molecule type" value="Genomic_DNA"/>
</dbReference>
<dbReference type="GO" id="GO:0006096">
    <property type="term" value="P:glycolytic process"/>
    <property type="evidence" value="ECO:0007669"/>
    <property type="project" value="InterPro"/>
</dbReference>
<dbReference type="GO" id="GO:0043531">
    <property type="term" value="F:ADP binding"/>
    <property type="evidence" value="ECO:0007669"/>
    <property type="project" value="TreeGrafter"/>
</dbReference>
<dbReference type="PANTHER" id="PTHR11406:SF23">
    <property type="entry name" value="PHOSPHOGLYCERATE KINASE 1, CHLOROPLASTIC-RELATED"/>
    <property type="match status" value="1"/>
</dbReference>
<dbReference type="AlphaFoldDB" id="A0A7C5DBB6"/>
<dbReference type="PRINTS" id="PR00477">
    <property type="entry name" value="PHGLYCKINASE"/>
</dbReference>
<dbReference type="InterPro" id="IPR001576">
    <property type="entry name" value="Phosphoglycerate_kinase"/>
</dbReference>
<name>A0A7C5DBB6_UNCW3</name>
<dbReference type="InterPro" id="IPR015911">
    <property type="entry name" value="Phosphoglycerate_kinase_CS"/>
</dbReference>
<dbReference type="EC" id="2.7.2.3" evidence="5 13"/>
<comment type="catalytic activity">
    <reaction evidence="1 13">
        <text>(2R)-3-phosphoglycerate + ATP = (2R)-3-phospho-glyceroyl phosphate + ADP</text>
        <dbReference type="Rhea" id="RHEA:14801"/>
        <dbReference type="ChEBI" id="CHEBI:30616"/>
        <dbReference type="ChEBI" id="CHEBI:57604"/>
        <dbReference type="ChEBI" id="CHEBI:58272"/>
        <dbReference type="ChEBI" id="CHEBI:456216"/>
        <dbReference type="EC" id="2.7.2.3"/>
    </reaction>
</comment>
<keyword evidence="7 13" id="KW-0808">Transferase</keyword>
<dbReference type="FunFam" id="3.40.50.1260:FF:000003">
    <property type="entry name" value="Phosphoglycerate kinase"/>
    <property type="match status" value="1"/>
</dbReference>
<evidence type="ECO:0000256" key="6">
    <source>
        <dbReference type="ARBA" id="ARBA00016471"/>
    </source>
</evidence>
<proteinExistence type="inferred from homology"/>
<evidence type="ECO:0000256" key="12">
    <source>
        <dbReference type="PIRSR" id="PIRSR000724-2"/>
    </source>
</evidence>
<dbReference type="HAMAP" id="MF_00145">
    <property type="entry name" value="Phosphoglyc_kinase"/>
    <property type="match status" value="1"/>
</dbReference>
<comment type="similarity">
    <text evidence="3 13">Belongs to the phosphoglycerate kinase family.</text>
</comment>
<feature type="binding site" evidence="12">
    <location>
        <begin position="353"/>
        <end position="356"/>
    </location>
    <ligand>
        <name>ATP</name>
        <dbReference type="ChEBI" id="CHEBI:30616"/>
    </ligand>
</feature>
<dbReference type="InterPro" id="IPR015824">
    <property type="entry name" value="Phosphoglycerate_kinase_N"/>
</dbReference>
<evidence type="ECO:0000256" key="9">
    <source>
        <dbReference type="ARBA" id="ARBA00022777"/>
    </source>
</evidence>
<reference evidence="14" key="1">
    <citation type="journal article" date="2020" name="mSystems">
        <title>Genome- and Community-Level Interaction Insights into Carbon Utilization and Element Cycling Functions of Hydrothermarchaeota in Hydrothermal Sediment.</title>
        <authorList>
            <person name="Zhou Z."/>
            <person name="Liu Y."/>
            <person name="Xu W."/>
            <person name="Pan J."/>
            <person name="Luo Z.H."/>
            <person name="Li M."/>
        </authorList>
    </citation>
    <scope>NUCLEOTIDE SEQUENCE [LARGE SCALE GENOMIC DNA]</scope>
    <source>
        <strain evidence="14">HyVt-74</strain>
    </source>
</reference>
<feature type="binding site" evidence="11">
    <location>
        <begin position="21"/>
        <end position="23"/>
    </location>
    <ligand>
        <name>substrate</name>
    </ligand>
</feature>
<evidence type="ECO:0000313" key="14">
    <source>
        <dbReference type="EMBL" id="HHE05118.1"/>
    </source>
</evidence>
<feature type="binding site" evidence="11">
    <location>
        <position position="151"/>
    </location>
    <ligand>
        <name>(2R)-3-phosphoglycerate</name>
        <dbReference type="ChEBI" id="CHEBI:58272"/>
    </ligand>
</feature>
<sequence>MKLKGIENLNVKGKRVLVRVDFNVPIKEGEITDTTRIEAALPTIKYLIENGAKVILMSHLGRPNGKMVPELSLRPVADELSRILAKEVKFVPDCIGDKTEKMVSTMKDGDILLLENVRFHIEEKKNDDEFAKKLASLGEIYINDAFGTAHRAQASTYGVAQFIRERAAGFLMIKELEVLGKLLKHPPRPFVLVLGGAKISTKVPLIMNFLDRADRIMLGGGMVFTFFKSQGLGIGDSICEDELVEKAKEILSIASQKEVDFLLPVDLLAAKEISEETETIEVPREDIPKGWKGVDIGKTTISIFNAAIEGAKTIFWNGPMGIFEVEKFSTGSREIGKKIDEETMKEAFSVVGGGDTVSCVRKFGINVSHISTGG</sequence>
<dbReference type="PANTHER" id="PTHR11406">
    <property type="entry name" value="PHOSPHOGLYCERATE KINASE"/>
    <property type="match status" value="1"/>
</dbReference>
<feature type="binding site" evidence="12">
    <location>
        <position position="324"/>
    </location>
    <ligand>
        <name>ATP</name>
        <dbReference type="ChEBI" id="CHEBI:30616"/>
    </ligand>
</feature>
<dbReference type="Proteomes" id="UP000886110">
    <property type="component" value="Unassembled WGS sequence"/>
</dbReference>
<feature type="binding site" evidence="11">
    <location>
        <position position="36"/>
    </location>
    <ligand>
        <name>(2R)-3-phosphoglycerate</name>
        <dbReference type="ChEBI" id="CHEBI:58272"/>
    </ligand>
</feature>
<evidence type="ECO:0000256" key="3">
    <source>
        <dbReference type="ARBA" id="ARBA00008982"/>
    </source>
</evidence>
<keyword evidence="10 12" id="KW-0067">ATP-binding</keyword>
<dbReference type="PROSITE" id="PS00111">
    <property type="entry name" value="PGLYCERATE_KINASE"/>
    <property type="match status" value="1"/>
</dbReference>
<evidence type="ECO:0000256" key="5">
    <source>
        <dbReference type="ARBA" id="ARBA00013061"/>
    </source>
</evidence>
<evidence type="ECO:0000256" key="2">
    <source>
        <dbReference type="ARBA" id="ARBA00004838"/>
    </source>
</evidence>
<dbReference type="GO" id="GO:0006094">
    <property type="term" value="P:gluconeogenesis"/>
    <property type="evidence" value="ECO:0007669"/>
    <property type="project" value="TreeGrafter"/>
</dbReference>
<keyword evidence="9 13" id="KW-0418">Kinase</keyword>
<evidence type="ECO:0000256" key="13">
    <source>
        <dbReference type="RuleBase" id="RU000532"/>
    </source>
</evidence>